<evidence type="ECO:0000256" key="2">
    <source>
        <dbReference type="SAM" id="MobiDB-lite"/>
    </source>
</evidence>
<keyword evidence="4" id="KW-1185">Reference proteome</keyword>
<evidence type="ECO:0000313" key="3">
    <source>
        <dbReference type="EMBL" id="TKR26370.1"/>
    </source>
</evidence>
<reference evidence="3 4" key="1">
    <citation type="submission" date="2019-04" db="EMBL/GenBank/DDBJ databases">
        <title>Natronomonas sp. F20-122 a newhaloarchaeon isolated from a saline saltern of Isla Bacuta, Huelva, Spain.</title>
        <authorList>
            <person name="Duran-Viseras A."/>
            <person name="Sanchez-Porro C."/>
            <person name="Ventosa A."/>
        </authorList>
    </citation>
    <scope>NUCLEOTIDE SEQUENCE [LARGE SCALE GENOMIC DNA]</scope>
    <source>
        <strain evidence="3 4">F20-122</strain>
    </source>
</reference>
<feature type="region of interest" description="Disordered" evidence="2">
    <location>
        <begin position="1"/>
        <end position="38"/>
    </location>
</feature>
<feature type="compositionally biased region" description="Basic and acidic residues" evidence="2">
    <location>
        <begin position="19"/>
        <end position="34"/>
    </location>
</feature>
<keyword evidence="1" id="KW-0175">Coiled coil</keyword>
<dbReference type="Proteomes" id="UP000308037">
    <property type="component" value="Unassembled WGS sequence"/>
</dbReference>
<protein>
    <submittedName>
        <fullName evidence="3">Uncharacterized protein</fullName>
    </submittedName>
</protein>
<dbReference type="EMBL" id="QKNX01000002">
    <property type="protein sequence ID" value="TKR26370.1"/>
    <property type="molecule type" value="Genomic_DNA"/>
</dbReference>
<comment type="caution">
    <text evidence="3">The sequence shown here is derived from an EMBL/GenBank/DDBJ whole genome shotgun (WGS) entry which is preliminary data.</text>
</comment>
<dbReference type="OrthoDB" id="204360at2157"/>
<evidence type="ECO:0000313" key="4">
    <source>
        <dbReference type="Proteomes" id="UP000308037"/>
    </source>
</evidence>
<accession>A0A4U5JB12</accession>
<evidence type="ECO:0000256" key="1">
    <source>
        <dbReference type="SAM" id="Coils"/>
    </source>
</evidence>
<dbReference type="Pfam" id="PF23432">
    <property type="entry name" value="DUF7118"/>
    <property type="match status" value="1"/>
</dbReference>
<name>A0A4U5JB12_9EURY</name>
<organism evidence="3 4">
    <name type="scientific">Natronomonas salsuginis</name>
    <dbReference type="NCBI Taxonomy" id="2217661"/>
    <lineage>
        <taxon>Archaea</taxon>
        <taxon>Methanobacteriati</taxon>
        <taxon>Methanobacteriota</taxon>
        <taxon>Stenosarchaea group</taxon>
        <taxon>Halobacteria</taxon>
        <taxon>Halobacteriales</taxon>
        <taxon>Natronomonadaceae</taxon>
        <taxon>Natronomonas</taxon>
    </lineage>
</organism>
<proteinExistence type="predicted"/>
<dbReference type="InterPro" id="IPR055542">
    <property type="entry name" value="DUF7118"/>
</dbReference>
<dbReference type="AlphaFoldDB" id="A0A4U5JB12"/>
<sequence>MDDPDVIPEATAATNELRATAERVERLRSERSESGLDPDELETVADAYRSVETVLDRWEERATDWDDFEGYVKFRNDLAETLESIPDDVPEREAFVEADEHVKTGGVSKSLDAGNFDAARAALAPARRCAELRADLESAKEDRRAAKRRAEEQRRALCEQIATLERLVELGDADLDAPIDRCRQPIAAYNDLVDEAFERFRRDASAEALLGFVDRAAHTPFVEYETPPDELLEYVRSRDAGAYPVDELLEYAGYSPSKLTHYVGDADLLKRRVATNRTYLERLSADPLRIEWPPETAERLRFRIDELVGIVGRLGDEAAATLREIRALTREDGYERIRRAAHADAELTDDQRARLERGEIEDEVERARETLETLESALDERSD</sequence>
<gene>
    <name evidence="3" type="ORF">DM868_07735</name>
</gene>
<feature type="coiled-coil region" evidence="1">
    <location>
        <begin position="129"/>
        <end position="167"/>
    </location>
</feature>
<dbReference type="RefSeq" id="WP_137276286.1">
    <property type="nucleotide sequence ID" value="NZ_QKNX01000002.1"/>
</dbReference>